<name>A0AAW3GJR6_STRSZ</name>
<evidence type="ECO:0000256" key="1">
    <source>
        <dbReference type="SAM" id="Phobius"/>
    </source>
</evidence>
<keyword evidence="1" id="KW-0472">Membrane</keyword>
<keyword evidence="3" id="KW-0540">Nuclease</keyword>
<feature type="domain" description="Endonuclease/exonuclease/phosphatase" evidence="2">
    <location>
        <begin position="115"/>
        <end position="329"/>
    </location>
</feature>
<dbReference type="InterPro" id="IPR036691">
    <property type="entry name" value="Endo/exonu/phosph_ase_sf"/>
</dbReference>
<dbReference type="GO" id="GO:0004519">
    <property type="term" value="F:endonuclease activity"/>
    <property type="evidence" value="ECO:0007669"/>
    <property type="project" value="UniProtKB-KW"/>
</dbReference>
<reference evidence="3 4" key="1">
    <citation type="submission" date="2013-11" db="EMBL/GenBank/DDBJ databases">
        <authorList>
            <person name="da Piedade I."/>
            <person name="Tang M.H.E."/>
            <person name="Bojesen A.M."/>
        </authorList>
    </citation>
    <scope>NUCLEOTIDE SEQUENCE [LARGE SCALE GENOMIC DNA]</scope>
    <source>
        <strain evidence="3 4">Sz4is</strain>
    </source>
</reference>
<comment type="caution">
    <text evidence="3">The sequence shown here is derived from an EMBL/GenBank/DDBJ whole genome shotgun (WGS) entry which is preliminary data.</text>
</comment>
<protein>
    <submittedName>
        <fullName evidence="3">Endonuclease/exonuclease/phosphatase family protein</fullName>
    </submittedName>
</protein>
<keyword evidence="1" id="KW-0812">Transmembrane</keyword>
<dbReference type="EMBL" id="JAUE01000097">
    <property type="protein sequence ID" value="KIS15048.1"/>
    <property type="molecule type" value="Genomic_DNA"/>
</dbReference>
<dbReference type="RefSeq" id="WP_043037519.1">
    <property type="nucleotide sequence ID" value="NZ_JAUE01000097.1"/>
</dbReference>
<sequence length="339" mass="38635">MKCKAKDIIFIILVAFYMIITIAHCFFNKSDFNKVISTKILFAHFYSFTVFFGCIVALISLFMLILILCKNGYKNLSVLLWSLMLVTSSLLIAFSTNTKSCDVSDKNSRIKIVEWNMENKLEDKGIYKIFREFDADVAVFPELEGYHKGEPANDRLKKVFESVGIDYDKYEVFTSIPTSGNIAAVTIVTKKSFSRYIDTKKTLMTTFGTLYLKSVDKDKPDIIGLHTAPPLLGLMSDWKRDLNIISEDIIKNNSKAIIMGDFNATLRHGALNNITTHEDVLDYSSVFKRGTWHSHMPMWISTTIDHILIPKDTYCVKKVDILNLGESDHRAIFVEISNL</sequence>
<keyword evidence="1" id="KW-1133">Transmembrane helix</keyword>
<feature type="transmembrane region" description="Helical" evidence="1">
    <location>
        <begin position="47"/>
        <end position="69"/>
    </location>
</feature>
<organism evidence="3 4">
    <name type="scientific">Streptococcus equi subsp. zooepidemicus Sz4is</name>
    <dbReference type="NCBI Taxonomy" id="1381082"/>
    <lineage>
        <taxon>Bacteria</taxon>
        <taxon>Bacillati</taxon>
        <taxon>Bacillota</taxon>
        <taxon>Bacilli</taxon>
        <taxon>Lactobacillales</taxon>
        <taxon>Streptococcaceae</taxon>
        <taxon>Streptococcus</taxon>
    </lineage>
</organism>
<dbReference type="InterPro" id="IPR005135">
    <property type="entry name" value="Endo/exonuclease/phosphatase"/>
</dbReference>
<feature type="transmembrane region" description="Helical" evidence="1">
    <location>
        <begin position="76"/>
        <end position="94"/>
    </location>
</feature>
<evidence type="ECO:0000313" key="3">
    <source>
        <dbReference type="EMBL" id="KIS15048.1"/>
    </source>
</evidence>
<dbReference type="AlphaFoldDB" id="A0AAW3GJR6"/>
<dbReference type="Pfam" id="PF03372">
    <property type="entry name" value="Exo_endo_phos"/>
    <property type="match status" value="1"/>
</dbReference>
<gene>
    <name evidence="3" type="ORF">AT55_02070</name>
</gene>
<evidence type="ECO:0000259" key="2">
    <source>
        <dbReference type="Pfam" id="PF03372"/>
    </source>
</evidence>
<dbReference type="Gene3D" id="3.60.10.10">
    <property type="entry name" value="Endonuclease/exonuclease/phosphatase"/>
    <property type="match status" value="1"/>
</dbReference>
<keyword evidence="3" id="KW-0378">Hydrolase</keyword>
<proteinExistence type="predicted"/>
<accession>A0AAW3GJR6</accession>
<dbReference type="Proteomes" id="UP000032278">
    <property type="component" value="Unassembled WGS sequence"/>
</dbReference>
<feature type="transmembrane region" description="Helical" evidence="1">
    <location>
        <begin position="7"/>
        <end position="27"/>
    </location>
</feature>
<keyword evidence="3" id="KW-0255">Endonuclease</keyword>
<dbReference type="SUPFAM" id="SSF56219">
    <property type="entry name" value="DNase I-like"/>
    <property type="match status" value="1"/>
</dbReference>
<evidence type="ECO:0000313" key="4">
    <source>
        <dbReference type="Proteomes" id="UP000032278"/>
    </source>
</evidence>